<name>A0A6G9XZH4_NOCBR</name>
<protein>
    <submittedName>
        <fullName evidence="1">Uncharacterized protein</fullName>
    </submittedName>
</protein>
<dbReference type="AlphaFoldDB" id="A0A6G9XZH4"/>
<dbReference type="EMBL" id="CP046171">
    <property type="protein sequence ID" value="QIS06348.1"/>
    <property type="molecule type" value="Genomic_DNA"/>
</dbReference>
<accession>A0A6G9XZH4</accession>
<proteinExistence type="predicted"/>
<evidence type="ECO:0000313" key="1">
    <source>
        <dbReference type="EMBL" id="QIS06348.1"/>
    </source>
</evidence>
<dbReference type="Proteomes" id="UP000501705">
    <property type="component" value="Chromosome"/>
</dbReference>
<gene>
    <name evidence="1" type="ORF">F5X71_32160</name>
</gene>
<sequence length="53" mass="5821">MTNQRITPTLPETLIAAARRWESGRPTPAQTQQISGWLTGVMRGARPQDATNS</sequence>
<dbReference type="RefSeq" id="WP_167465383.1">
    <property type="nucleotide sequence ID" value="NZ_CP046171.1"/>
</dbReference>
<reference evidence="1 2" key="1">
    <citation type="journal article" date="2019" name="ACS Chem. Biol.">
        <title>Identification and Mobilization of a Cryptic Antibiotic Biosynthesis Gene Locus from a Human-Pathogenic Nocardia Isolate.</title>
        <authorList>
            <person name="Herisse M."/>
            <person name="Ishida K."/>
            <person name="Porter J.L."/>
            <person name="Howden B."/>
            <person name="Hertweck C."/>
            <person name="Stinear T.P."/>
            <person name="Pidot S.J."/>
        </authorList>
    </citation>
    <scope>NUCLEOTIDE SEQUENCE [LARGE SCALE GENOMIC DNA]</scope>
    <source>
        <strain evidence="1 2">AUSMDU00024985</strain>
    </source>
</reference>
<evidence type="ECO:0000313" key="2">
    <source>
        <dbReference type="Proteomes" id="UP000501705"/>
    </source>
</evidence>
<organism evidence="1 2">
    <name type="scientific">Nocardia brasiliensis</name>
    <dbReference type="NCBI Taxonomy" id="37326"/>
    <lineage>
        <taxon>Bacteria</taxon>
        <taxon>Bacillati</taxon>
        <taxon>Actinomycetota</taxon>
        <taxon>Actinomycetes</taxon>
        <taxon>Mycobacteriales</taxon>
        <taxon>Nocardiaceae</taxon>
        <taxon>Nocardia</taxon>
    </lineage>
</organism>